<dbReference type="InterPro" id="IPR023606">
    <property type="entry name" value="CoA-Trfase_III_dom_1_sf"/>
</dbReference>
<dbReference type="Pfam" id="PF02515">
    <property type="entry name" value="CoA_transf_3"/>
    <property type="match status" value="1"/>
</dbReference>
<dbReference type="RefSeq" id="WP_345676644.1">
    <property type="nucleotide sequence ID" value="NZ_BAABHS010000012.1"/>
</dbReference>
<name>A0ABP9HDV0_9ACTN</name>
<sequence length="383" mass="38987">MDRPALGRWAASVGPALGPLVRAGQAFTGLTGVPVDVEDALFRRAALAGYRLPGRTSANGSCHVLACADGWAAVNLARTDDVTAVPALLALLGVEPESADDPLPLLREAARRAPAQEIADAAHLLGMAAAVPGAERGREPLRVDRHGPAGPTSLQGLRVVDLSALWAGPLCARLLRLAGARVTTVESTTRPDGARLGSPEFHAWLHDGHGHRVIDFGSGALADTVAGADLVVEASRPRALRRLGIHAEEFLAARPGRVWVSITGYGRDDDRIAFGDDAAVAGGLLGHDADGGPVFVGDAIADPVTGIYAALGAARSVAAGGGELVAVAMAGCAAEVARCSAGAAVARRATGAGSRGDRADRRGADDERTAEAPHNSGVLLPPC</sequence>
<dbReference type="Proteomes" id="UP001500466">
    <property type="component" value="Unassembled WGS sequence"/>
</dbReference>
<accession>A0ABP9HDV0</accession>
<organism evidence="2 3">
    <name type="scientific">Yinghuangia aomiensis</name>
    <dbReference type="NCBI Taxonomy" id="676205"/>
    <lineage>
        <taxon>Bacteria</taxon>
        <taxon>Bacillati</taxon>
        <taxon>Actinomycetota</taxon>
        <taxon>Actinomycetes</taxon>
        <taxon>Kitasatosporales</taxon>
        <taxon>Streptomycetaceae</taxon>
        <taxon>Yinghuangia</taxon>
    </lineage>
</organism>
<comment type="caution">
    <text evidence="2">The sequence shown here is derived from an EMBL/GenBank/DDBJ whole genome shotgun (WGS) entry which is preliminary data.</text>
</comment>
<gene>
    <name evidence="2" type="ORF">GCM10023205_37180</name>
</gene>
<keyword evidence="2" id="KW-0808">Transferase</keyword>
<dbReference type="EMBL" id="BAABHS010000012">
    <property type="protein sequence ID" value="GAA4968568.1"/>
    <property type="molecule type" value="Genomic_DNA"/>
</dbReference>
<dbReference type="GO" id="GO:0016740">
    <property type="term" value="F:transferase activity"/>
    <property type="evidence" value="ECO:0007669"/>
    <property type="project" value="UniProtKB-KW"/>
</dbReference>
<dbReference type="InterPro" id="IPR050509">
    <property type="entry name" value="CoA-transferase_III"/>
</dbReference>
<dbReference type="InterPro" id="IPR003673">
    <property type="entry name" value="CoA-Trfase_fam_III"/>
</dbReference>
<evidence type="ECO:0000313" key="3">
    <source>
        <dbReference type="Proteomes" id="UP001500466"/>
    </source>
</evidence>
<evidence type="ECO:0000313" key="2">
    <source>
        <dbReference type="EMBL" id="GAA4968568.1"/>
    </source>
</evidence>
<proteinExistence type="predicted"/>
<dbReference type="Gene3D" id="3.40.50.10540">
    <property type="entry name" value="Crotonobetainyl-coa:carnitine coa-transferase, domain 1"/>
    <property type="match status" value="1"/>
</dbReference>
<dbReference type="PANTHER" id="PTHR48228:SF5">
    <property type="entry name" value="ALPHA-METHYLACYL-COA RACEMASE"/>
    <property type="match status" value="1"/>
</dbReference>
<keyword evidence="3" id="KW-1185">Reference proteome</keyword>
<reference evidence="3" key="1">
    <citation type="journal article" date="2019" name="Int. J. Syst. Evol. Microbiol.">
        <title>The Global Catalogue of Microorganisms (GCM) 10K type strain sequencing project: providing services to taxonomists for standard genome sequencing and annotation.</title>
        <authorList>
            <consortium name="The Broad Institute Genomics Platform"/>
            <consortium name="The Broad Institute Genome Sequencing Center for Infectious Disease"/>
            <person name="Wu L."/>
            <person name="Ma J."/>
        </authorList>
    </citation>
    <scope>NUCLEOTIDE SEQUENCE [LARGE SCALE GENOMIC DNA]</scope>
    <source>
        <strain evidence="3">JCM 17986</strain>
    </source>
</reference>
<feature type="region of interest" description="Disordered" evidence="1">
    <location>
        <begin position="350"/>
        <end position="383"/>
    </location>
</feature>
<dbReference type="SUPFAM" id="SSF89796">
    <property type="entry name" value="CoA-transferase family III (CaiB/BaiF)"/>
    <property type="match status" value="1"/>
</dbReference>
<protein>
    <submittedName>
        <fullName evidence="2">CoA transferase</fullName>
    </submittedName>
</protein>
<feature type="compositionally biased region" description="Basic and acidic residues" evidence="1">
    <location>
        <begin position="355"/>
        <end position="371"/>
    </location>
</feature>
<evidence type="ECO:0000256" key="1">
    <source>
        <dbReference type="SAM" id="MobiDB-lite"/>
    </source>
</evidence>
<dbReference type="PANTHER" id="PTHR48228">
    <property type="entry name" value="SUCCINYL-COA--D-CITRAMALATE COA-TRANSFERASE"/>
    <property type="match status" value="1"/>
</dbReference>